<feature type="domain" description="Auxiliary Activity family 9 catalytic" evidence="17">
    <location>
        <begin position="17"/>
        <end position="218"/>
    </location>
</feature>
<dbReference type="Proteomes" id="UP001244011">
    <property type="component" value="Unassembled WGS sequence"/>
</dbReference>
<evidence type="ECO:0000256" key="8">
    <source>
        <dbReference type="ARBA" id="ARBA00023008"/>
    </source>
</evidence>
<comment type="similarity">
    <text evidence="13">Belongs to the polysaccharide monooxygenase AA9 family.</text>
</comment>
<evidence type="ECO:0000256" key="7">
    <source>
        <dbReference type="ARBA" id="ARBA00023002"/>
    </source>
</evidence>
<evidence type="ECO:0000256" key="16">
    <source>
        <dbReference type="SAM" id="SignalP"/>
    </source>
</evidence>
<dbReference type="GeneID" id="85315528"/>
<evidence type="ECO:0000256" key="5">
    <source>
        <dbReference type="ARBA" id="ARBA00022729"/>
    </source>
</evidence>
<keyword evidence="9" id="KW-0503">Monooxygenase</keyword>
<keyword evidence="3" id="KW-0964">Secreted</keyword>
<dbReference type="Pfam" id="PF03443">
    <property type="entry name" value="AA9"/>
    <property type="match status" value="1"/>
</dbReference>
<dbReference type="GO" id="GO:0046872">
    <property type="term" value="F:metal ion binding"/>
    <property type="evidence" value="ECO:0007669"/>
    <property type="project" value="UniProtKB-KW"/>
</dbReference>
<protein>
    <recommendedName>
        <fullName evidence="15">lytic cellulose monooxygenase (C4-dehydrogenating)</fullName>
        <ecNumber evidence="15">1.14.99.56</ecNumber>
    </recommendedName>
</protein>
<keyword evidence="7" id="KW-0560">Oxidoreductase</keyword>
<dbReference type="InterPro" id="IPR005103">
    <property type="entry name" value="AA9_LPMO"/>
</dbReference>
<evidence type="ECO:0000256" key="15">
    <source>
        <dbReference type="ARBA" id="ARBA00047174"/>
    </source>
</evidence>
<proteinExistence type="inferred from homology"/>
<comment type="caution">
    <text evidence="18">The sequence shown here is derived from an EMBL/GenBank/DDBJ whole genome shotgun (WGS) entry which is preliminary data.</text>
</comment>
<evidence type="ECO:0000256" key="13">
    <source>
        <dbReference type="ARBA" id="ARBA00044502"/>
    </source>
</evidence>
<dbReference type="Gene3D" id="2.70.50.70">
    <property type="match status" value="1"/>
</dbReference>
<reference evidence="18" key="1">
    <citation type="submission" date="2023-06" db="EMBL/GenBank/DDBJ databases">
        <title>Genome-scale phylogeny and comparative genomics of the fungal order Sordariales.</title>
        <authorList>
            <consortium name="Lawrence Berkeley National Laboratory"/>
            <person name="Hensen N."/>
            <person name="Bonometti L."/>
            <person name="Westerberg I."/>
            <person name="Brannstrom I.O."/>
            <person name="Guillou S."/>
            <person name="Cros-Aarteil S."/>
            <person name="Calhoun S."/>
            <person name="Haridas S."/>
            <person name="Kuo A."/>
            <person name="Mondo S."/>
            <person name="Pangilinan J."/>
            <person name="Riley R."/>
            <person name="Labutti K."/>
            <person name="Andreopoulos B."/>
            <person name="Lipzen A."/>
            <person name="Chen C."/>
            <person name="Yanf M."/>
            <person name="Daum C."/>
            <person name="Ng V."/>
            <person name="Clum A."/>
            <person name="Steindorff A."/>
            <person name="Ohm R."/>
            <person name="Martin F."/>
            <person name="Silar P."/>
            <person name="Natvig D."/>
            <person name="Lalanne C."/>
            <person name="Gautier V."/>
            <person name="Ament-Velasquez S.L."/>
            <person name="Kruys A."/>
            <person name="Hutchinson M.I."/>
            <person name="Powell A.J."/>
            <person name="Barry K."/>
            <person name="Miller A.N."/>
            <person name="Grigoriev I.V."/>
            <person name="Debuchy R."/>
            <person name="Gladieux P."/>
            <person name="Thoren M.H."/>
            <person name="Johannesson H."/>
        </authorList>
    </citation>
    <scope>NUCLEOTIDE SEQUENCE</scope>
    <source>
        <strain evidence="18">8032-3</strain>
    </source>
</reference>
<evidence type="ECO:0000256" key="3">
    <source>
        <dbReference type="ARBA" id="ARBA00022525"/>
    </source>
</evidence>
<feature type="signal peptide" evidence="16">
    <location>
        <begin position="1"/>
        <end position="16"/>
    </location>
</feature>
<dbReference type="GO" id="GO:0016787">
    <property type="term" value="F:hydrolase activity"/>
    <property type="evidence" value="ECO:0007669"/>
    <property type="project" value="UniProtKB-KW"/>
</dbReference>
<evidence type="ECO:0000256" key="4">
    <source>
        <dbReference type="ARBA" id="ARBA00022723"/>
    </source>
</evidence>
<keyword evidence="12" id="KW-0624">Polysaccharide degradation</keyword>
<evidence type="ECO:0000256" key="1">
    <source>
        <dbReference type="ARBA" id="ARBA00001973"/>
    </source>
</evidence>
<evidence type="ECO:0000259" key="17">
    <source>
        <dbReference type="Pfam" id="PF03443"/>
    </source>
</evidence>
<dbReference type="InterPro" id="IPR049892">
    <property type="entry name" value="AA9"/>
</dbReference>
<accession>A0AAJ0FMH3</accession>
<keyword evidence="18" id="KW-0378">Hydrolase</keyword>
<keyword evidence="10" id="KW-1015">Disulfide bond</keyword>
<evidence type="ECO:0000256" key="14">
    <source>
        <dbReference type="ARBA" id="ARBA00045077"/>
    </source>
</evidence>
<comment type="cofactor">
    <cofactor evidence="1">
        <name>Cu(2+)</name>
        <dbReference type="ChEBI" id="CHEBI:29036"/>
    </cofactor>
</comment>
<evidence type="ECO:0000313" key="18">
    <source>
        <dbReference type="EMBL" id="KAK1767849.1"/>
    </source>
</evidence>
<evidence type="ECO:0000256" key="2">
    <source>
        <dbReference type="ARBA" id="ARBA00004613"/>
    </source>
</evidence>
<dbReference type="RefSeq" id="XP_060284062.1">
    <property type="nucleotide sequence ID" value="XM_060432341.1"/>
</dbReference>
<dbReference type="CDD" id="cd21175">
    <property type="entry name" value="LPMO_AA9"/>
    <property type="match status" value="1"/>
</dbReference>
<keyword evidence="19" id="KW-1185">Reference proteome</keyword>
<evidence type="ECO:0000256" key="12">
    <source>
        <dbReference type="ARBA" id="ARBA00023326"/>
    </source>
</evidence>
<feature type="chain" id="PRO_5042600574" description="lytic cellulose monooxygenase (C4-dehydrogenating)" evidence="16">
    <location>
        <begin position="17"/>
        <end position="228"/>
    </location>
</feature>
<evidence type="ECO:0000256" key="11">
    <source>
        <dbReference type="ARBA" id="ARBA00023277"/>
    </source>
</evidence>
<comment type="subcellular location">
    <subcellularLocation>
        <location evidence="2">Secreted</location>
    </subcellularLocation>
</comment>
<dbReference type="GO" id="GO:0004497">
    <property type="term" value="F:monooxygenase activity"/>
    <property type="evidence" value="ECO:0007669"/>
    <property type="project" value="UniProtKB-KW"/>
</dbReference>
<name>A0AAJ0FMH3_9PEZI</name>
<gene>
    <name evidence="18" type="ORF">QBC33DRAFT_60759</name>
</gene>
<keyword evidence="11" id="KW-0119">Carbohydrate metabolism</keyword>
<evidence type="ECO:0000256" key="10">
    <source>
        <dbReference type="ARBA" id="ARBA00023157"/>
    </source>
</evidence>
<keyword evidence="6" id="KW-0136">Cellulose degradation</keyword>
<sequence>MYLLATLVAAATAVNAHYTFPALVLGSAKQGDWVNVRQTTHWQNNGFVGDVTSAGFRCDQLSAAGATTINVAAGSTVGFAVNPSIYHPGPVQMYLAKVPEGKTAADWDGSGEVWFKIYEEQPTFGSSQLTWPSNGESKATVTLPKCIASGEYLIRVEHIGLHVAQSAGGAQFYISCGQINVTGGGTEEGSPKVAFPGAYSATDPGILININYPIPTSYTNPGPKVFKC</sequence>
<organism evidence="18 19">
    <name type="scientific">Phialemonium atrogriseum</name>
    <dbReference type="NCBI Taxonomy" id="1093897"/>
    <lineage>
        <taxon>Eukaryota</taxon>
        <taxon>Fungi</taxon>
        <taxon>Dikarya</taxon>
        <taxon>Ascomycota</taxon>
        <taxon>Pezizomycotina</taxon>
        <taxon>Sordariomycetes</taxon>
        <taxon>Sordariomycetidae</taxon>
        <taxon>Cephalothecales</taxon>
        <taxon>Cephalothecaceae</taxon>
        <taxon>Phialemonium</taxon>
    </lineage>
</organism>
<evidence type="ECO:0000313" key="19">
    <source>
        <dbReference type="Proteomes" id="UP001244011"/>
    </source>
</evidence>
<comment type="catalytic activity">
    <reaction evidence="14">
        <text>[(1-&gt;4)-beta-D-glucosyl]n+m + reduced acceptor + O2 = 4-dehydro-beta-D-glucosyl-[(1-&gt;4)-beta-D-glucosyl]n-1 + [(1-&gt;4)-beta-D-glucosyl]m + acceptor + H2O.</text>
        <dbReference type="EC" id="1.14.99.56"/>
    </reaction>
</comment>
<dbReference type="AlphaFoldDB" id="A0AAJ0FMH3"/>
<dbReference type="GO" id="GO:0030245">
    <property type="term" value="P:cellulose catabolic process"/>
    <property type="evidence" value="ECO:0007669"/>
    <property type="project" value="UniProtKB-KW"/>
</dbReference>
<dbReference type="PANTHER" id="PTHR33353:SF3">
    <property type="entry name" value="ENDOGLUCANASE II"/>
    <property type="match status" value="1"/>
</dbReference>
<keyword evidence="8" id="KW-0186">Copper</keyword>
<evidence type="ECO:0000256" key="6">
    <source>
        <dbReference type="ARBA" id="ARBA00023001"/>
    </source>
</evidence>
<keyword evidence="4" id="KW-0479">Metal-binding</keyword>
<keyword evidence="5 16" id="KW-0732">Signal</keyword>
<dbReference type="PANTHER" id="PTHR33353">
    <property type="entry name" value="PUTATIVE (AFU_ORTHOLOGUE AFUA_1G12560)-RELATED"/>
    <property type="match status" value="1"/>
</dbReference>
<dbReference type="EC" id="1.14.99.56" evidence="15"/>
<dbReference type="GO" id="GO:0005576">
    <property type="term" value="C:extracellular region"/>
    <property type="evidence" value="ECO:0007669"/>
    <property type="project" value="UniProtKB-SubCell"/>
</dbReference>
<evidence type="ECO:0000256" key="9">
    <source>
        <dbReference type="ARBA" id="ARBA00023033"/>
    </source>
</evidence>
<dbReference type="EMBL" id="MU839007">
    <property type="protein sequence ID" value="KAK1767849.1"/>
    <property type="molecule type" value="Genomic_DNA"/>
</dbReference>